<proteinExistence type="predicted"/>
<dbReference type="AlphaFoldDB" id="A0A2S5TL74"/>
<sequence length="247" mass="26686">MKSASATALRVRPQAARTPQSIATRAKLVAIAERLFAERGIEGVSLSDINKAAGQRNKNATHYHFGSKQGLLQAILDKHVHGVSARRNQLLDEFEAQGGLGLPQVVRAFVYPVAEKLFDTDGGHHFIRFQAQLVATLTMDVHQLHASALKIAPVERLTAALRAATPHLAPPLMRQRAMLATVLLFDGLADHSRLLEQADLPSPQIDTELFIRNLEDCIIALFSAPVSPATAERLAAASAALPGSHLK</sequence>
<dbReference type="Proteomes" id="UP000238220">
    <property type="component" value="Unassembled WGS sequence"/>
</dbReference>
<evidence type="ECO:0000313" key="6">
    <source>
        <dbReference type="EMBL" id="PPE75702.1"/>
    </source>
</evidence>
<feature type="domain" description="PsrA tetracyclin repressor-like C-terminal" evidence="5">
    <location>
        <begin position="107"/>
        <end position="217"/>
    </location>
</feature>
<dbReference type="PANTHER" id="PTHR30055:SF234">
    <property type="entry name" value="HTH-TYPE TRANSCRIPTIONAL REGULATOR BETI"/>
    <property type="match status" value="1"/>
</dbReference>
<evidence type="ECO:0000313" key="7">
    <source>
        <dbReference type="Proteomes" id="UP000238220"/>
    </source>
</evidence>
<dbReference type="Pfam" id="PF00440">
    <property type="entry name" value="TetR_N"/>
    <property type="match status" value="1"/>
</dbReference>
<dbReference type="OrthoDB" id="2356263at2"/>
<keyword evidence="2" id="KW-0238">DNA-binding</keyword>
<evidence type="ECO:0000259" key="5">
    <source>
        <dbReference type="Pfam" id="PF17939"/>
    </source>
</evidence>
<organism evidence="6 7">
    <name type="scientific">Solimonas fluminis</name>
    <dbReference type="NCBI Taxonomy" id="2086571"/>
    <lineage>
        <taxon>Bacteria</taxon>
        <taxon>Pseudomonadati</taxon>
        <taxon>Pseudomonadota</taxon>
        <taxon>Gammaproteobacteria</taxon>
        <taxon>Nevskiales</taxon>
        <taxon>Nevskiaceae</taxon>
        <taxon>Solimonas</taxon>
    </lineage>
</organism>
<gene>
    <name evidence="6" type="ORF">C3942_02075</name>
</gene>
<dbReference type="InterPro" id="IPR009057">
    <property type="entry name" value="Homeodomain-like_sf"/>
</dbReference>
<accession>A0A2S5TL74</accession>
<dbReference type="Gene3D" id="1.10.357.10">
    <property type="entry name" value="Tetracycline Repressor, domain 2"/>
    <property type="match status" value="1"/>
</dbReference>
<keyword evidence="3" id="KW-0804">Transcription</keyword>
<reference evidence="6 7" key="1">
    <citation type="submission" date="2018-02" db="EMBL/GenBank/DDBJ databases">
        <title>Genome sequencing of Solimonas sp. HR-BB.</title>
        <authorList>
            <person name="Lee Y."/>
            <person name="Jeon C.O."/>
        </authorList>
    </citation>
    <scope>NUCLEOTIDE SEQUENCE [LARGE SCALE GENOMIC DNA]</scope>
    <source>
        <strain evidence="6 7">HR-BB</strain>
    </source>
</reference>
<dbReference type="GO" id="GO:0003700">
    <property type="term" value="F:DNA-binding transcription factor activity"/>
    <property type="evidence" value="ECO:0007669"/>
    <property type="project" value="TreeGrafter"/>
</dbReference>
<evidence type="ECO:0000256" key="1">
    <source>
        <dbReference type="ARBA" id="ARBA00023015"/>
    </source>
</evidence>
<dbReference type="GO" id="GO:0000976">
    <property type="term" value="F:transcription cis-regulatory region binding"/>
    <property type="evidence" value="ECO:0007669"/>
    <property type="project" value="TreeGrafter"/>
</dbReference>
<evidence type="ECO:0000259" key="4">
    <source>
        <dbReference type="Pfam" id="PF00440"/>
    </source>
</evidence>
<dbReference type="PANTHER" id="PTHR30055">
    <property type="entry name" value="HTH-TYPE TRANSCRIPTIONAL REGULATOR RUTR"/>
    <property type="match status" value="1"/>
</dbReference>
<comment type="caution">
    <text evidence="6">The sequence shown here is derived from an EMBL/GenBank/DDBJ whole genome shotgun (WGS) entry which is preliminary data.</text>
</comment>
<dbReference type="Pfam" id="PF17939">
    <property type="entry name" value="TetR_C_30"/>
    <property type="match status" value="1"/>
</dbReference>
<dbReference type="RefSeq" id="WP_104228667.1">
    <property type="nucleotide sequence ID" value="NZ_PSNW01000001.1"/>
</dbReference>
<name>A0A2S5TL74_9GAMM</name>
<protein>
    <recommendedName>
        <fullName evidence="8">HTH tetR-type domain-containing protein</fullName>
    </recommendedName>
</protein>
<dbReference type="SUPFAM" id="SSF46689">
    <property type="entry name" value="Homeodomain-like"/>
    <property type="match status" value="1"/>
</dbReference>
<dbReference type="EMBL" id="PSNW01000001">
    <property type="protein sequence ID" value="PPE75702.1"/>
    <property type="molecule type" value="Genomic_DNA"/>
</dbReference>
<dbReference type="InterPro" id="IPR050109">
    <property type="entry name" value="HTH-type_TetR-like_transc_reg"/>
</dbReference>
<keyword evidence="7" id="KW-1185">Reference proteome</keyword>
<evidence type="ECO:0000256" key="2">
    <source>
        <dbReference type="ARBA" id="ARBA00023125"/>
    </source>
</evidence>
<feature type="domain" description="HTH tetR-type" evidence="4">
    <location>
        <begin position="30"/>
        <end position="75"/>
    </location>
</feature>
<dbReference type="InterPro" id="IPR041586">
    <property type="entry name" value="PsrA_TetR_C"/>
</dbReference>
<keyword evidence="1" id="KW-0805">Transcription regulation</keyword>
<dbReference type="InterPro" id="IPR001647">
    <property type="entry name" value="HTH_TetR"/>
</dbReference>
<evidence type="ECO:0000256" key="3">
    <source>
        <dbReference type="ARBA" id="ARBA00023163"/>
    </source>
</evidence>
<evidence type="ECO:0008006" key="8">
    <source>
        <dbReference type="Google" id="ProtNLM"/>
    </source>
</evidence>